<dbReference type="Proteomes" id="UP000324241">
    <property type="component" value="Unassembled WGS sequence"/>
</dbReference>
<name>A0A5M9N937_9EURO</name>
<dbReference type="GeneID" id="54326492"/>
<evidence type="ECO:0008006" key="3">
    <source>
        <dbReference type="Google" id="ProtNLM"/>
    </source>
</evidence>
<evidence type="ECO:0000313" key="1">
    <source>
        <dbReference type="EMBL" id="KAA8651097.1"/>
    </source>
</evidence>
<dbReference type="InterPro" id="IPR029063">
    <property type="entry name" value="SAM-dependent_MTases_sf"/>
</dbReference>
<accession>A0A5M9N937</accession>
<dbReference type="OrthoDB" id="66144at2759"/>
<dbReference type="SUPFAM" id="SSF53335">
    <property type="entry name" value="S-adenosyl-L-methionine-dependent methyltransferases"/>
    <property type="match status" value="1"/>
</dbReference>
<dbReference type="VEuPathDB" id="FungiDB:EYZ11_005309"/>
<dbReference type="RefSeq" id="XP_033430458.1">
    <property type="nucleotide sequence ID" value="XM_033568463.1"/>
</dbReference>
<comment type="caution">
    <text evidence="1">The sequence shown here is derived from an EMBL/GenBank/DDBJ whole genome shotgun (WGS) entry which is preliminary data.</text>
</comment>
<dbReference type="EMBL" id="QUQM01000001">
    <property type="protein sequence ID" value="KAA8651097.1"/>
    <property type="molecule type" value="Genomic_DNA"/>
</dbReference>
<reference evidence="1 2" key="1">
    <citation type="submission" date="2019-08" db="EMBL/GenBank/DDBJ databases">
        <title>The genome sequence of a newly discovered highly antifungal drug resistant Aspergillus species, Aspergillus tanneri NIH 1004.</title>
        <authorList>
            <person name="Mounaud S."/>
            <person name="Singh I."/>
            <person name="Joardar V."/>
            <person name="Pakala S."/>
            <person name="Pakala S."/>
            <person name="Venepally P."/>
            <person name="Chung J.K."/>
            <person name="Losada L."/>
            <person name="Nierman W.C."/>
        </authorList>
    </citation>
    <scope>NUCLEOTIDE SEQUENCE [LARGE SCALE GENOMIC DNA]</scope>
    <source>
        <strain evidence="1 2">NIH1004</strain>
    </source>
</reference>
<protein>
    <recommendedName>
        <fullName evidence="3">Methyltransferase domain-containing protein</fullName>
    </recommendedName>
</protein>
<dbReference type="AlphaFoldDB" id="A0A5M9N937"/>
<proteinExistence type="predicted"/>
<sequence>MKICLLVLRGDVEEASDAGYYHSFTGPSAVDLSRYIPQTRHQFKTCYISKYSAEVEIDEICKDGYDMFLNYMVAESGDDVSRVAAITRYLEAKDIILLNSSCFTHTTDAREESRTVRILTKTHGLDPELLKGKQWVCLAMEMGLETMVFTPAQCTTSVSLDRKGLHEASADFNWVTEASLQSILKSIALDVLKASGSGFVRVETSLKAEAEIYMEGRLCTPRAFYGEKYTTYEDVVIEEEFPGGHMAFFDMLVTSKQMRSGQDHDRNQHLAGVYDGFAPRYHAARANTGLSRMQEDLSRDYDFSGTVLDLACGNGEFGAILHEHGVSAKISGIDVSAGMTRSSYIQDHYEKPLLIGPMDEFIMASSPIS</sequence>
<dbReference type="Gene3D" id="3.40.50.150">
    <property type="entry name" value="Vaccinia Virus protein VP39"/>
    <property type="match status" value="1"/>
</dbReference>
<gene>
    <name evidence="1" type="ORF">ATNIH1004_003790</name>
</gene>
<evidence type="ECO:0000313" key="2">
    <source>
        <dbReference type="Proteomes" id="UP000324241"/>
    </source>
</evidence>
<organism evidence="1 2">
    <name type="scientific">Aspergillus tanneri</name>
    <dbReference type="NCBI Taxonomy" id="1220188"/>
    <lineage>
        <taxon>Eukaryota</taxon>
        <taxon>Fungi</taxon>
        <taxon>Dikarya</taxon>
        <taxon>Ascomycota</taxon>
        <taxon>Pezizomycotina</taxon>
        <taxon>Eurotiomycetes</taxon>
        <taxon>Eurotiomycetidae</taxon>
        <taxon>Eurotiales</taxon>
        <taxon>Aspergillaceae</taxon>
        <taxon>Aspergillus</taxon>
        <taxon>Aspergillus subgen. Circumdati</taxon>
    </lineage>
</organism>